<dbReference type="NCBIfam" id="TIGR02412">
    <property type="entry name" value="pepN_strep_liv"/>
    <property type="match status" value="1"/>
</dbReference>
<reference evidence="17 18" key="1">
    <citation type="journal article" date="2016" name="Int. J. Syst. Evol. Microbiol.">
        <title>Tessaracoccus flavus sp. nov., isolated from the drainage system of a lindane-producing factory.</title>
        <authorList>
            <person name="Kumari R."/>
            <person name="Singh P."/>
            <person name="Schumann P."/>
            <person name="Lal R."/>
        </authorList>
    </citation>
    <scope>NUCLEOTIDE SEQUENCE [LARGE SCALE GENOMIC DNA]</scope>
    <source>
        <strain evidence="17 18">RP1T</strain>
    </source>
</reference>
<dbReference type="GO" id="GO:0016285">
    <property type="term" value="F:alanyl aminopeptidase activity"/>
    <property type="evidence" value="ECO:0007669"/>
    <property type="project" value="UniProtKB-EC"/>
</dbReference>
<keyword evidence="9" id="KW-0378">Hydrolase</keyword>
<evidence type="ECO:0000256" key="1">
    <source>
        <dbReference type="ARBA" id="ARBA00000098"/>
    </source>
</evidence>
<dbReference type="OrthoDB" id="3885507at2"/>
<evidence type="ECO:0000256" key="11">
    <source>
        <dbReference type="ARBA" id="ARBA00023049"/>
    </source>
</evidence>
<dbReference type="EC" id="3.4.11.2" evidence="4"/>
<feature type="domain" description="Peptidase M1 membrane alanine aminopeptidase" evidence="14">
    <location>
        <begin position="232"/>
        <end position="441"/>
    </location>
</feature>
<comment type="cofactor">
    <cofactor evidence="2">
        <name>Zn(2+)</name>
        <dbReference type="ChEBI" id="CHEBI:29105"/>
    </cofactor>
</comment>
<dbReference type="KEGG" id="tfl:RPIT_02005"/>
<dbReference type="RefSeq" id="WP_077340080.1">
    <property type="nucleotide sequence ID" value="NZ_CP019605.1"/>
</dbReference>
<keyword evidence="7" id="KW-0645">Protease</keyword>
<comment type="catalytic activity">
    <reaction evidence="1">
        <text>Release of an N-terminal amino acid, Xaa-|-Yaa- from a peptide, amide or arylamide. Xaa is preferably Ala, but may be most amino acids including Pro (slow action). When a terminal hydrophobic residue is followed by a prolyl residue, the two may be released as an intact Xaa-Pro dipeptide.</text>
        <dbReference type="EC" id="3.4.11.2"/>
    </reaction>
</comment>
<dbReference type="Gene3D" id="1.10.390.10">
    <property type="entry name" value="Neutral Protease Domain 2"/>
    <property type="match status" value="1"/>
</dbReference>
<dbReference type="CDD" id="cd09602">
    <property type="entry name" value="M1_APN"/>
    <property type="match status" value="1"/>
</dbReference>
<evidence type="ECO:0000256" key="6">
    <source>
        <dbReference type="ARBA" id="ARBA00022438"/>
    </source>
</evidence>
<dbReference type="Proteomes" id="UP000188324">
    <property type="component" value="Chromosome"/>
</dbReference>
<dbReference type="InterPro" id="IPR024571">
    <property type="entry name" value="ERAP1-like_C_dom"/>
</dbReference>
<evidence type="ECO:0000256" key="8">
    <source>
        <dbReference type="ARBA" id="ARBA00022723"/>
    </source>
</evidence>
<dbReference type="Pfam" id="PF11838">
    <property type="entry name" value="ERAP1_C"/>
    <property type="match status" value="1"/>
</dbReference>
<dbReference type="InterPro" id="IPR027268">
    <property type="entry name" value="Peptidase_M4/M1_CTD_sf"/>
</dbReference>
<dbReference type="InterPro" id="IPR001930">
    <property type="entry name" value="Peptidase_M1"/>
</dbReference>
<evidence type="ECO:0000256" key="10">
    <source>
        <dbReference type="ARBA" id="ARBA00022833"/>
    </source>
</evidence>
<dbReference type="EMBL" id="CP019605">
    <property type="protein sequence ID" value="AQP43733.1"/>
    <property type="molecule type" value="Genomic_DNA"/>
</dbReference>
<evidence type="ECO:0000256" key="2">
    <source>
        <dbReference type="ARBA" id="ARBA00001947"/>
    </source>
</evidence>
<dbReference type="PANTHER" id="PTHR11533:SF174">
    <property type="entry name" value="PUROMYCIN-SENSITIVE AMINOPEPTIDASE-RELATED"/>
    <property type="match status" value="1"/>
</dbReference>
<accession>A0A1Q2CC88</accession>
<evidence type="ECO:0000256" key="13">
    <source>
        <dbReference type="ARBA" id="ARBA00031533"/>
    </source>
</evidence>
<protein>
    <recommendedName>
        <fullName evidence="5">Aminopeptidase N</fullName>
        <ecNumber evidence="4">3.4.11.2</ecNumber>
    </recommendedName>
    <alternativeName>
        <fullName evidence="12">Alanine aminopeptidase</fullName>
    </alternativeName>
    <alternativeName>
        <fullName evidence="13">Lysyl aminopeptidase</fullName>
    </alternativeName>
</protein>
<dbReference type="STRING" id="1610493.RPIT_02005"/>
<name>A0A1Q2CC88_9ACTN</name>
<comment type="similarity">
    <text evidence="3">Belongs to the peptidase M1 family.</text>
</comment>
<feature type="domain" description="Aminopeptidase N-like N-terminal" evidence="16">
    <location>
        <begin position="94"/>
        <end position="190"/>
    </location>
</feature>
<keyword evidence="10" id="KW-0862">Zinc</keyword>
<dbReference type="SUPFAM" id="SSF55486">
    <property type="entry name" value="Metalloproteases ('zincins'), catalytic domain"/>
    <property type="match status" value="1"/>
</dbReference>
<keyword evidence="8" id="KW-0479">Metal-binding</keyword>
<evidence type="ECO:0000256" key="7">
    <source>
        <dbReference type="ARBA" id="ARBA00022670"/>
    </source>
</evidence>
<dbReference type="GO" id="GO:0005615">
    <property type="term" value="C:extracellular space"/>
    <property type="evidence" value="ECO:0007669"/>
    <property type="project" value="TreeGrafter"/>
</dbReference>
<dbReference type="InterPro" id="IPR012778">
    <property type="entry name" value="Pept_M1_aminopeptidase"/>
</dbReference>
<gene>
    <name evidence="17" type="ORF">RPIT_02005</name>
</gene>
<dbReference type="GO" id="GO:0008270">
    <property type="term" value="F:zinc ion binding"/>
    <property type="evidence" value="ECO:0007669"/>
    <property type="project" value="InterPro"/>
</dbReference>
<evidence type="ECO:0000313" key="17">
    <source>
        <dbReference type="EMBL" id="AQP43733.1"/>
    </source>
</evidence>
<proteinExistence type="inferred from homology"/>
<dbReference type="InterPro" id="IPR050344">
    <property type="entry name" value="Peptidase_M1_aminopeptidases"/>
</dbReference>
<dbReference type="GO" id="GO:0042277">
    <property type="term" value="F:peptide binding"/>
    <property type="evidence" value="ECO:0007669"/>
    <property type="project" value="TreeGrafter"/>
</dbReference>
<dbReference type="GO" id="GO:0043171">
    <property type="term" value="P:peptide catabolic process"/>
    <property type="evidence" value="ECO:0007669"/>
    <property type="project" value="TreeGrafter"/>
</dbReference>
<dbReference type="GO" id="GO:0016020">
    <property type="term" value="C:membrane"/>
    <property type="evidence" value="ECO:0007669"/>
    <property type="project" value="TreeGrafter"/>
</dbReference>
<dbReference type="Pfam" id="PF17900">
    <property type="entry name" value="Peptidase_M1_N"/>
    <property type="match status" value="1"/>
</dbReference>
<evidence type="ECO:0000259" key="15">
    <source>
        <dbReference type="Pfam" id="PF11838"/>
    </source>
</evidence>
<dbReference type="Gene3D" id="2.60.40.1730">
    <property type="entry name" value="tricorn interacting facor f3 domain"/>
    <property type="match status" value="1"/>
</dbReference>
<organism evidence="17 18">
    <name type="scientific">Tessaracoccus flavus</name>
    <dbReference type="NCBI Taxonomy" id="1610493"/>
    <lineage>
        <taxon>Bacteria</taxon>
        <taxon>Bacillati</taxon>
        <taxon>Actinomycetota</taxon>
        <taxon>Actinomycetes</taxon>
        <taxon>Propionibacteriales</taxon>
        <taxon>Propionibacteriaceae</taxon>
        <taxon>Tessaracoccus</taxon>
    </lineage>
</organism>
<dbReference type="SUPFAM" id="SSF63737">
    <property type="entry name" value="Leukotriene A4 hydrolase N-terminal domain"/>
    <property type="match status" value="1"/>
</dbReference>
<dbReference type="GO" id="GO:0006508">
    <property type="term" value="P:proteolysis"/>
    <property type="evidence" value="ECO:0007669"/>
    <property type="project" value="UniProtKB-KW"/>
</dbReference>
<evidence type="ECO:0000256" key="12">
    <source>
        <dbReference type="ARBA" id="ARBA00029811"/>
    </source>
</evidence>
<dbReference type="InterPro" id="IPR045357">
    <property type="entry name" value="Aminopeptidase_N-like_N"/>
</dbReference>
<evidence type="ECO:0000313" key="18">
    <source>
        <dbReference type="Proteomes" id="UP000188324"/>
    </source>
</evidence>
<evidence type="ECO:0000256" key="3">
    <source>
        <dbReference type="ARBA" id="ARBA00010136"/>
    </source>
</evidence>
<dbReference type="PRINTS" id="PR00756">
    <property type="entry name" value="ALADIPTASE"/>
</dbReference>
<dbReference type="PANTHER" id="PTHR11533">
    <property type="entry name" value="PROTEASE M1 ZINC METALLOPROTEASE"/>
    <property type="match status" value="1"/>
</dbReference>
<dbReference type="InterPro" id="IPR014782">
    <property type="entry name" value="Peptidase_M1_dom"/>
</dbReference>
<evidence type="ECO:0000256" key="5">
    <source>
        <dbReference type="ARBA" id="ARBA00015611"/>
    </source>
</evidence>
<keyword evidence="6 17" id="KW-0031">Aminopeptidase</keyword>
<dbReference type="GO" id="GO:0005737">
    <property type="term" value="C:cytoplasm"/>
    <property type="evidence" value="ECO:0007669"/>
    <property type="project" value="TreeGrafter"/>
</dbReference>
<sequence>MSSANLTQAETAHRASAVNVHSYTVDVDVRDARDQASQTFRVTSTIELTTAKPDTWVDFIGEVDDVLVDGEAWPFHHDGARIQLTGLPAERCAVTVRGRGHYSRTGEGLHRFVDPADGETYLYTQYEPADARRVFPNFEQPDMRAPFTFSLTGPSDWWLGSNQPEASREEVEPGVVRVEFSPTPTLSTYITCLCAGPYHRVDDTWRGKIELALLCRQSMARYLDAEELFRLTKAGLDWFTEAFGEYPWGKYDQIFVPEYNLGAMENPGLVTFTESYLFRSPATPAQLQARANTLVHEMSHMWFGDLVVPRWWGDLWLKESFAEFMGSHVSVEACGFKEGWVNFASNRKVGAYLADSMPTTHPVVADIPDLEAAKTNFDRITYSKGASALTQLVHYVGLDAFLAGCRRYFAQHAFGAATLADFIAALDAEAARDLSGWVEAWLRTAGHDTLSAQTRVEDGVIAELLVRRDFEGAGDPEADRPHATTVGLYVLDGDRLVLDARHEVLVEGPETPVAEAVGGRAPDVVLVNDLDRTFARVSLDPHSRATLLDHIGSLKALARAVAWSALWADVRAGALPPADFVGAVLSSGERQTGVLASILQRALVALDRYSDGHEARWRDGCRANLMAAEPGSAEQMLWAKAYLSAASLAPEDVRWVLNGEVPGLDVSVDISWAAWESLATQGSATDVELDAALNADDTAAGRTAHLRAVHSRPDAEVKEEAWRRAHSVGGETNDAVGALLAGFNALGQEHLRQPFAERYFERLESVWRDQPIEIAMRLVSGGFPADGHEDGYRWLAEHPDAPATLRRLVTEATHESAVADRVRRGPDVGPATFS</sequence>
<evidence type="ECO:0000256" key="9">
    <source>
        <dbReference type="ARBA" id="ARBA00022801"/>
    </source>
</evidence>
<dbReference type="AlphaFoldDB" id="A0A1Q2CC88"/>
<keyword evidence="11" id="KW-0482">Metalloprotease</keyword>
<evidence type="ECO:0000259" key="16">
    <source>
        <dbReference type="Pfam" id="PF17900"/>
    </source>
</evidence>
<dbReference type="InterPro" id="IPR042097">
    <property type="entry name" value="Aminopeptidase_N-like_N_sf"/>
</dbReference>
<evidence type="ECO:0000259" key="14">
    <source>
        <dbReference type="Pfam" id="PF01433"/>
    </source>
</evidence>
<dbReference type="Pfam" id="PF01433">
    <property type="entry name" value="Peptidase_M1"/>
    <property type="match status" value="1"/>
</dbReference>
<dbReference type="GO" id="GO:0070006">
    <property type="term" value="F:metalloaminopeptidase activity"/>
    <property type="evidence" value="ECO:0007669"/>
    <property type="project" value="TreeGrafter"/>
</dbReference>
<keyword evidence="18" id="KW-1185">Reference proteome</keyword>
<feature type="domain" description="ERAP1-like C-terminal" evidence="15">
    <location>
        <begin position="525"/>
        <end position="812"/>
    </location>
</feature>
<evidence type="ECO:0000256" key="4">
    <source>
        <dbReference type="ARBA" id="ARBA00012564"/>
    </source>
</evidence>